<organism evidence="1">
    <name type="scientific">Virus NIOZ-UU157</name>
    <dbReference type="NCBI Taxonomy" id="2763269"/>
    <lineage>
        <taxon>Viruses</taxon>
    </lineage>
</organism>
<dbReference type="EMBL" id="MW030560">
    <property type="protein sequence ID" value="QPI16377.1"/>
    <property type="molecule type" value="Genomic_DNA"/>
</dbReference>
<evidence type="ECO:0000313" key="1">
    <source>
        <dbReference type="EMBL" id="QPI16377.1"/>
    </source>
</evidence>
<name>A0A7S9XGT0_9VIRU</name>
<proteinExistence type="predicted"/>
<gene>
    <name evidence="1" type="ORF">NIOZUU157_00268</name>
</gene>
<protein>
    <submittedName>
        <fullName evidence="1">Uncharacterized protein</fullName>
    </submittedName>
</protein>
<accession>A0A7S9XGT0</accession>
<reference evidence="1" key="1">
    <citation type="submission" date="2020-08" db="EMBL/GenBank/DDBJ databases">
        <title>Bridging the membrane lipid divide: bacteria of the FCB group superphylum have the potential to synthesize archaeal ether lipids.</title>
        <authorList>
            <person name="Villanueva L."/>
            <person name="von Meijenfeldt F.A.B."/>
            <person name="Westbye A.B."/>
            <person name="Yadav S."/>
            <person name="Hopmans E.C."/>
            <person name="Dutilh B.E."/>
            <person name="Sinninghe Damste J.S."/>
        </authorList>
    </citation>
    <scope>NUCLEOTIDE SEQUENCE</scope>
    <source>
        <strain evidence="1">NIOZ-UU157</strain>
    </source>
</reference>
<sequence>MAYLPVNPCCTDVVLNSPCGCTSTCNCSSNSCGTKGPLSSTVVYDGPTTPCTNIEACDTLNVALSKIDQLLCSLQVQQVKNTQEIAAMKAQIIDINNQITTINNNCCS</sequence>